<evidence type="ECO:0000313" key="9">
    <source>
        <dbReference type="Proteomes" id="UP000324897"/>
    </source>
</evidence>
<feature type="domain" description="AP2/ERF" evidence="7">
    <location>
        <begin position="1"/>
        <end position="45"/>
    </location>
</feature>
<dbReference type="Proteomes" id="UP000324897">
    <property type="component" value="Unassembled WGS sequence"/>
</dbReference>
<feature type="non-terminal residue" evidence="8">
    <location>
        <position position="1"/>
    </location>
</feature>
<protein>
    <recommendedName>
        <fullName evidence="7">AP2/ERF domain-containing protein</fullName>
    </recommendedName>
</protein>
<evidence type="ECO:0000256" key="2">
    <source>
        <dbReference type="ARBA" id="ARBA00023015"/>
    </source>
</evidence>
<name>A0A5J9W5T9_9POAL</name>
<dbReference type="OrthoDB" id="1931494at2759"/>
<feature type="region of interest" description="Disordered" evidence="6">
    <location>
        <begin position="23"/>
        <end position="50"/>
    </location>
</feature>
<dbReference type="GO" id="GO:0005634">
    <property type="term" value="C:nucleus"/>
    <property type="evidence" value="ECO:0007669"/>
    <property type="project" value="UniProtKB-SubCell"/>
</dbReference>
<evidence type="ECO:0000313" key="8">
    <source>
        <dbReference type="EMBL" id="TVU43297.1"/>
    </source>
</evidence>
<accession>A0A5J9W5T9</accession>
<evidence type="ECO:0000256" key="1">
    <source>
        <dbReference type="ARBA" id="ARBA00004123"/>
    </source>
</evidence>
<keyword evidence="4" id="KW-0804">Transcription</keyword>
<reference evidence="8 9" key="1">
    <citation type="journal article" date="2019" name="Sci. Rep.">
        <title>A high-quality genome of Eragrostis curvula grass provides insights into Poaceae evolution and supports new strategies to enhance forage quality.</title>
        <authorList>
            <person name="Carballo J."/>
            <person name="Santos B.A.C.M."/>
            <person name="Zappacosta D."/>
            <person name="Garbus I."/>
            <person name="Selva J.P."/>
            <person name="Gallo C.A."/>
            <person name="Diaz A."/>
            <person name="Albertini E."/>
            <person name="Caccamo M."/>
            <person name="Echenique V."/>
        </authorList>
    </citation>
    <scope>NUCLEOTIDE SEQUENCE [LARGE SCALE GENOMIC DNA]</scope>
    <source>
        <strain evidence="9">cv. Victoria</strain>
        <tissue evidence="8">Leaf</tissue>
    </source>
</reference>
<dbReference type="Gramene" id="TVU43297">
    <property type="protein sequence ID" value="TVU43297"/>
    <property type="gene ID" value="EJB05_09753"/>
</dbReference>
<comment type="subcellular location">
    <subcellularLocation>
        <location evidence="1">Nucleus</location>
    </subcellularLocation>
</comment>
<keyword evidence="5" id="KW-0539">Nucleus</keyword>
<dbReference type="GO" id="GO:0003677">
    <property type="term" value="F:DNA binding"/>
    <property type="evidence" value="ECO:0007669"/>
    <property type="project" value="UniProtKB-KW"/>
</dbReference>
<dbReference type="InterPro" id="IPR001471">
    <property type="entry name" value="AP2/ERF_dom"/>
</dbReference>
<keyword evidence="2" id="KW-0805">Transcription regulation</keyword>
<proteinExistence type="predicted"/>
<comment type="caution">
    <text evidence="8">The sequence shown here is derived from an EMBL/GenBank/DDBJ whole genome shotgun (WGS) entry which is preliminary data.</text>
</comment>
<keyword evidence="3" id="KW-0238">DNA-binding</keyword>
<keyword evidence="9" id="KW-1185">Reference proteome</keyword>
<dbReference type="PROSITE" id="PS51032">
    <property type="entry name" value="AP2_ERF"/>
    <property type="match status" value="1"/>
</dbReference>
<gene>
    <name evidence="8" type="ORF">EJB05_09753</name>
</gene>
<evidence type="ECO:0000256" key="5">
    <source>
        <dbReference type="ARBA" id="ARBA00023242"/>
    </source>
</evidence>
<sequence length="162" mass="17126">MRGVRKRPWGRYVAEIRDPIKKAHATTNYPEDEPVPTLPEEPSAASGTVVSSTSASSLELPVVVTGAVAPVSLELRLGLPSMVSEEPNVFLNLTMAVNVSASAPFLPSSSTPHAKKVVAPFNNMHNDSVSLSSSVIVNAPPPEVNWGLDLSLAPPIEIILVV</sequence>
<dbReference type="Gene3D" id="3.30.730.10">
    <property type="entry name" value="AP2/ERF domain"/>
    <property type="match status" value="1"/>
</dbReference>
<dbReference type="InterPro" id="IPR036955">
    <property type="entry name" value="AP2/ERF_dom_sf"/>
</dbReference>
<evidence type="ECO:0000256" key="3">
    <source>
        <dbReference type="ARBA" id="ARBA00023125"/>
    </source>
</evidence>
<evidence type="ECO:0000256" key="4">
    <source>
        <dbReference type="ARBA" id="ARBA00023163"/>
    </source>
</evidence>
<evidence type="ECO:0000259" key="7">
    <source>
        <dbReference type="PROSITE" id="PS51032"/>
    </source>
</evidence>
<organism evidence="8 9">
    <name type="scientific">Eragrostis curvula</name>
    <name type="common">weeping love grass</name>
    <dbReference type="NCBI Taxonomy" id="38414"/>
    <lineage>
        <taxon>Eukaryota</taxon>
        <taxon>Viridiplantae</taxon>
        <taxon>Streptophyta</taxon>
        <taxon>Embryophyta</taxon>
        <taxon>Tracheophyta</taxon>
        <taxon>Spermatophyta</taxon>
        <taxon>Magnoliopsida</taxon>
        <taxon>Liliopsida</taxon>
        <taxon>Poales</taxon>
        <taxon>Poaceae</taxon>
        <taxon>PACMAD clade</taxon>
        <taxon>Chloridoideae</taxon>
        <taxon>Eragrostideae</taxon>
        <taxon>Eragrostidinae</taxon>
        <taxon>Eragrostis</taxon>
    </lineage>
</organism>
<dbReference type="AlphaFoldDB" id="A0A5J9W5T9"/>
<dbReference type="EMBL" id="RWGY01000005">
    <property type="protein sequence ID" value="TVU43297.1"/>
    <property type="molecule type" value="Genomic_DNA"/>
</dbReference>
<dbReference type="GO" id="GO:0003700">
    <property type="term" value="F:DNA-binding transcription factor activity"/>
    <property type="evidence" value="ECO:0007669"/>
    <property type="project" value="InterPro"/>
</dbReference>
<evidence type="ECO:0000256" key="6">
    <source>
        <dbReference type="SAM" id="MobiDB-lite"/>
    </source>
</evidence>